<dbReference type="OrthoDB" id="6118920at2759"/>
<feature type="domain" description="NadR/Ttd14 AAA" evidence="1">
    <location>
        <begin position="6"/>
        <end position="168"/>
    </location>
</feature>
<protein>
    <recommendedName>
        <fullName evidence="1">NadR/Ttd14 AAA domain-containing protein</fullName>
    </recommendedName>
</protein>
<dbReference type="InterPro" id="IPR038727">
    <property type="entry name" value="NadR/Ttd14_AAA_dom"/>
</dbReference>
<evidence type="ECO:0000313" key="2">
    <source>
        <dbReference type="EMBL" id="KAF5351228.1"/>
    </source>
</evidence>
<evidence type="ECO:0000313" key="3">
    <source>
        <dbReference type="Proteomes" id="UP000559027"/>
    </source>
</evidence>
<accession>A0A8H5D109</accession>
<gene>
    <name evidence="2" type="ORF">D9756_008168</name>
</gene>
<evidence type="ECO:0000259" key="1">
    <source>
        <dbReference type="Pfam" id="PF13521"/>
    </source>
</evidence>
<dbReference type="Proteomes" id="UP000559027">
    <property type="component" value="Unassembled WGS sequence"/>
</dbReference>
<dbReference type="EMBL" id="JAACJO010000013">
    <property type="protein sequence ID" value="KAF5351228.1"/>
    <property type="molecule type" value="Genomic_DNA"/>
</dbReference>
<dbReference type="InterPro" id="IPR027417">
    <property type="entry name" value="P-loop_NTPase"/>
</dbReference>
<dbReference type="SUPFAM" id="SSF52540">
    <property type="entry name" value="P-loop containing nucleoside triphosphate hydrolases"/>
    <property type="match status" value="1"/>
</dbReference>
<reference evidence="2 3" key="1">
    <citation type="journal article" date="2020" name="ISME J.">
        <title>Uncovering the hidden diversity of litter-decomposition mechanisms in mushroom-forming fungi.</title>
        <authorList>
            <person name="Floudas D."/>
            <person name="Bentzer J."/>
            <person name="Ahren D."/>
            <person name="Johansson T."/>
            <person name="Persson P."/>
            <person name="Tunlid A."/>
        </authorList>
    </citation>
    <scope>NUCLEOTIDE SEQUENCE [LARGE SCALE GENOMIC DNA]</scope>
    <source>
        <strain evidence="2 3">CBS 146.42</strain>
    </source>
</reference>
<name>A0A8H5D109_9AGAR</name>
<dbReference type="AlphaFoldDB" id="A0A8H5D109"/>
<dbReference type="Gene3D" id="3.40.50.300">
    <property type="entry name" value="P-loop containing nucleotide triphosphate hydrolases"/>
    <property type="match status" value="1"/>
</dbReference>
<organism evidence="2 3">
    <name type="scientific">Leucocoprinus leucothites</name>
    <dbReference type="NCBI Taxonomy" id="201217"/>
    <lineage>
        <taxon>Eukaryota</taxon>
        <taxon>Fungi</taxon>
        <taxon>Dikarya</taxon>
        <taxon>Basidiomycota</taxon>
        <taxon>Agaricomycotina</taxon>
        <taxon>Agaricomycetes</taxon>
        <taxon>Agaricomycetidae</taxon>
        <taxon>Agaricales</taxon>
        <taxon>Agaricineae</taxon>
        <taxon>Agaricaceae</taxon>
        <taxon>Leucocoprinus</taxon>
    </lineage>
</organism>
<sequence>MLKKSVYIVGPSSTGKTTLCTAFARRIGIEDRMVSEVARRVMQTRGFTRLDFNRLEMQEAILDAVLEKHEAKLRESPTIYDRSAIDPVVYALLTAKDEGEGRWRKQYLVNTPRFRSVLEVYRQSIFILLKPVREWVVDDDVRSIESLDQCYEVFRSVLKECGIEFREIGVDVGFLEERVTWLMGLCI</sequence>
<proteinExistence type="predicted"/>
<comment type="caution">
    <text evidence="2">The sequence shown here is derived from an EMBL/GenBank/DDBJ whole genome shotgun (WGS) entry which is preliminary data.</text>
</comment>
<keyword evidence="3" id="KW-1185">Reference proteome</keyword>
<dbReference type="Pfam" id="PF13521">
    <property type="entry name" value="AAA_28"/>
    <property type="match status" value="1"/>
</dbReference>